<evidence type="ECO:0000313" key="2">
    <source>
        <dbReference type="Proteomes" id="UP000596661"/>
    </source>
</evidence>
<dbReference type="PANTHER" id="PTHR33116:SF84">
    <property type="entry name" value="RNA-DIRECTED DNA POLYMERASE"/>
    <property type="match status" value="1"/>
</dbReference>
<dbReference type="EnsemblPlants" id="evm.model.08.1634">
    <property type="protein sequence ID" value="cds.evm.model.08.1634"/>
    <property type="gene ID" value="evm.TU.08.1634"/>
</dbReference>
<dbReference type="PANTHER" id="PTHR33116">
    <property type="entry name" value="REVERSE TRANSCRIPTASE ZINC-BINDING DOMAIN-CONTAINING PROTEIN-RELATED-RELATED"/>
    <property type="match status" value="1"/>
</dbReference>
<dbReference type="AlphaFoldDB" id="A0A803Q9B1"/>
<protein>
    <submittedName>
        <fullName evidence="1">Uncharacterized protein</fullName>
    </submittedName>
</protein>
<sequence>MMILPRKVLRSIEAICRAFLWKGQTIFHGTGSIAWSNICQPKSAGGLGIKNLEHWNKAAMGKDQEWWSCLASIHASWYWKKIIDLKDQIQMLTDAATFQRQKYTIDAAYNMFSTSTDRGVKDWLKIHAQACDLQKLVRWIGKSRFSKFRKQMFSVAIAALVYQLWKARNALLWQKKLAECSRIIEEVKWTTKTRVTMLMPRKVKSIDREWFLTLGRRCTLKLEVVPAVVKSSQRCLIVENNGEDCGKLITRKMEKQNKLKAVIEIEQIVGNKEERPSSGYYDMDQQQIGQPKVNGPVINSMEDVSGDMEVNEEVSDQVQLGLKNGLLVGAGSQAHRSF</sequence>
<dbReference type="Proteomes" id="UP000596661">
    <property type="component" value="Chromosome 8"/>
</dbReference>
<evidence type="ECO:0000313" key="1">
    <source>
        <dbReference type="EnsemblPlants" id="cds.evm.model.08.1634"/>
    </source>
</evidence>
<reference evidence="1" key="2">
    <citation type="submission" date="2021-03" db="UniProtKB">
        <authorList>
            <consortium name="EnsemblPlants"/>
        </authorList>
    </citation>
    <scope>IDENTIFICATION</scope>
</reference>
<name>A0A803Q9B1_CANSA</name>
<dbReference type="EMBL" id="UZAU01000714">
    <property type="status" value="NOT_ANNOTATED_CDS"/>
    <property type="molecule type" value="Genomic_DNA"/>
</dbReference>
<keyword evidence="2" id="KW-1185">Reference proteome</keyword>
<dbReference type="Gramene" id="evm.model.08.1634">
    <property type="protein sequence ID" value="cds.evm.model.08.1634"/>
    <property type="gene ID" value="evm.TU.08.1634"/>
</dbReference>
<reference evidence="1" key="1">
    <citation type="submission" date="2018-11" db="EMBL/GenBank/DDBJ databases">
        <authorList>
            <person name="Grassa J C."/>
        </authorList>
    </citation>
    <scope>NUCLEOTIDE SEQUENCE [LARGE SCALE GENOMIC DNA]</scope>
</reference>
<proteinExistence type="predicted"/>
<organism evidence="1 2">
    <name type="scientific">Cannabis sativa</name>
    <name type="common">Hemp</name>
    <name type="synonym">Marijuana</name>
    <dbReference type="NCBI Taxonomy" id="3483"/>
    <lineage>
        <taxon>Eukaryota</taxon>
        <taxon>Viridiplantae</taxon>
        <taxon>Streptophyta</taxon>
        <taxon>Embryophyta</taxon>
        <taxon>Tracheophyta</taxon>
        <taxon>Spermatophyta</taxon>
        <taxon>Magnoliopsida</taxon>
        <taxon>eudicotyledons</taxon>
        <taxon>Gunneridae</taxon>
        <taxon>Pentapetalae</taxon>
        <taxon>rosids</taxon>
        <taxon>fabids</taxon>
        <taxon>Rosales</taxon>
        <taxon>Cannabaceae</taxon>
        <taxon>Cannabis</taxon>
    </lineage>
</organism>
<accession>A0A803Q9B1</accession>